<reference evidence="1" key="1">
    <citation type="journal article" date="2012" name="Nature">
        <title>The tomato genome sequence provides insights into fleshy fruit evolution.</title>
        <authorList>
            <consortium name="Tomato Genome Consortium"/>
        </authorList>
    </citation>
    <scope>NUCLEOTIDE SEQUENCE [LARGE SCALE GENOMIC DNA]</scope>
    <source>
        <strain evidence="1">cv. Heinz 1706</strain>
    </source>
</reference>
<keyword evidence="2" id="KW-1185">Reference proteome</keyword>
<dbReference type="Proteomes" id="UP000004994">
    <property type="component" value="Chromosome 12"/>
</dbReference>
<protein>
    <submittedName>
        <fullName evidence="1">Uncharacterized protein</fullName>
    </submittedName>
</protein>
<organism evidence="1">
    <name type="scientific">Solanum lycopersicum</name>
    <name type="common">Tomato</name>
    <name type="synonym">Lycopersicon esculentum</name>
    <dbReference type="NCBI Taxonomy" id="4081"/>
    <lineage>
        <taxon>Eukaryota</taxon>
        <taxon>Viridiplantae</taxon>
        <taxon>Streptophyta</taxon>
        <taxon>Embryophyta</taxon>
        <taxon>Tracheophyta</taxon>
        <taxon>Spermatophyta</taxon>
        <taxon>Magnoliopsida</taxon>
        <taxon>eudicotyledons</taxon>
        <taxon>Gunneridae</taxon>
        <taxon>Pentapetalae</taxon>
        <taxon>asterids</taxon>
        <taxon>lamiids</taxon>
        <taxon>Solanales</taxon>
        <taxon>Solanaceae</taxon>
        <taxon>Solanoideae</taxon>
        <taxon>Solaneae</taxon>
        <taxon>Solanum</taxon>
        <taxon>Solanum subgen. Lycopersicon</taxon>
    </lineage>
</organism>
<dbReference type="PaxDb" id="4081-Solyc12g019700.1.1"/>
<proteinExistence type="predicted"/>
<reference evidence="1" key="2">
    <citation type="submission" date="2019-01" db="UniProtKB">
        <authorList>
            <consortium name="EnsemblPlants"/>
        </authorList>
    </citation>
    <scope>IDENTIFICATION</scope>
    <source>
        <strain evidence="1">cv. Heinz 1706</strain>
    </source>
</reference>
<accession>A0A3Q7J764</accession>
<dbReference type="EnsemblPlants" id="Solyc12g019700.1.1">
    <property type="protein sequence ID" value="Solyc12g019700.1.1.1"/>
    <property type="gene ID" value="Solyc12g019700.1"/>
</dbReference>
<dbReference type="InParanoid" id="A0A3Q7J764"/>
<evidence type="ECO:0000313" key="1">
    <source>
        <dbReference type="EnsemblPlants" id="Solyc12g019700.1.1.1"/>
    </source>
</evidence>
<sequence>MVLFSGLLSRLCTGFCVRCYEKQAFSSVCSPLIMSLIYAWSCDSFGLSIKGFINENFYPFFLLSRKGFQIAAFEINVQ</sequence>
<dbReference type="AlphaFoldDB" id="A0A3Q7J764"/>
<dbReference type="Gramene" id="Solyc12g019700.1.1">
    <property type="protein sequence ID" value="Solyc12g019700.1.1.1"/>
    <property type="gene ID" value="Solyc12g019700.1"/>
</dbReference>
<name>A0A3Q7J764_SOLLC</name>
<evidence type="ECO:0000313" key="2">
    <source>
        <dbReference type="Proteomes" id="UP000004994"/>
    </source>
</evidence>